<gene>
    <name evidence="13 15" type="primary">LOC108875756</name>
</gene>
<dbReference type="GeneID" id="108875756"/>
<dbReference type="RefSeq" id="XP_050926672.1">
    <property type="nucleotide sequence ID" value="XM_051070715.1"/>
</dbReference>
<evidence type="ECO:0000256" key="12">
    <source>
        <dbReference type="SAM" id="Phobius"/>
    </source>
</evidence>
<keyword evidence="3" id="KW-0964">Secreted</keyword>
<dbReference type="OrthoDB" id="423533at2759"/>
<evidence type="ECO:0000256" key="7">
    <source>
        <dbReference type="ARBA" id="ARBA00022695"/>
    </source>
</evidence>
<reference evidence="13" key="3">
    <citation type="submission" date="2025-05" db="UniProtKB">
        <authorList>
            <consortium name="Ensembl"/>
        </authorList>
    </citation>
    <scope>IDENTIFICATION</scope>
</reference>
<dbReference type="GeneTree" id="ENSGT01030000234601"/>
<keyword evidence="6 11" id="KW-0808">Transferase</keyword>
<dbReference type="GO" id="GO:0106274">
    <property type="term" value="F:NAD+-protein-arginine ADP-ribosyltransferase activity"/>
    <property type="evidence" value="ECO:0007669"/>
    <property type="project" value="UniProtKB-EC"/>
</dbReference>
<sequence length="352" mass="40304">MIILRSKCGEGGCGVSKKVPAHRIDRCSMPTWERQACQRKTLSACAITSLVLLVGLLMFVVIYLTLTWQDIVGESSTQDQSDNMYNDCRSKATVVTDEALMQRWDSYSNLSQAWSDAERKAREPAHKYMEKHHSIAIYMYTDITLQPVNQDFAERSRKQSNETLESHSLYFSLTEAIQILKHSQVTCLRTSYRTETLLNMNMSSKHIRFSTFILGSDEWNLTRNASCFEIYTCFGADITHYSAFKQNSQVLIPPYEVFKVTDIQTDTQRCKVIYRLQSNLNCVYDRESNTLHPISSLPLEGFWLIFAITCIIIVSLLLPFVIVRVLEYHEEIAIYGASFLHISTYSSAGNVI</sequence>
<dbReference type="PANTHER" id="PTHR10339">
    <property type="entry name" value="ADP-RIBOSYLTRANSFERASE"/>
    <property type="match status" value="1"/>
</dbReference>
<keyword evidence="14" id="KW-1185">Reference proteome</keyword>
<evidence type="ECO:0000256" key="9">
    <source>
        <dbReference type="ARBA" id="ARBA00023026"/>
    </source>
</evidence>
<keyword evidence="12" id="KW-0472">Membrane</keyword>
<dbReference type="Pfam" id="PF01129">
    <property type="entry name" value="ART"/>
    <property type="match status" value="1"/>
</dbReference>
<dbReference type="GO" id="GO:0090729">
    <property type="term" value="F:toxin activity"/>
    <property type="evidence" value="ECO:0007669"/>
    <property type="project" value="UniProtKB-KW"/>
</dbReference>
<keyword evidence="7" id="KW-0548">Nucleotidyltransferase</keyword>
<evidence type="ECO:0000256" key="4">
    <source>
        <dbReference type="ARBA" id="ARBA00022656"/>
    </source>
</evidence>
<keyword evidence="5 11" id="KW-0328">Glycosyltransferase</keyword>
<dbReference type="InParanoid" id="A0A4W6FTI8"/>
<evidence type="ECO:0000256" key="8">
    <source>
        <dbReference type="ARBA" id="ARBA00022857"/>
    </source>
</evidence>
<keyword evidence="4" id="KW-0800">Toxin</keyword>
<dbReference type="Proteomes" id="UP000314980">
    <property type="component" value="Unassembled WGS sequence"/>
</dbReference>
<dbReference type="AlphaFoldDB" id="A0A4W6FTI8"/>
<comment type="subcellular location">
    <subcellularLocation>
        <location evidence="1">Secreted</location>
    </subcellularLocation>
</comment>
<keyword evidence="12" id="KW-1133">Transmembrane helix</keyword>
<evidence type="ECO:0000256" key="2">
    <source>
        <dbReference type="ARBA" id="ARBA00009558"/>
    </source>
</evidence>
<dbReference type="PRINTS" id="PR00970">
    <property type="entry name" value="RIBTRNSFRASE"/>
</dbReference>
<keyword evidence="8 11" id="KW-0521">NADP</keyword>
<evidence type="ECO:0000256" key="3">
    <source>
        <dbReference type="ARBA" id="ARBA00022525"/>
    </source>
</evidence>
<evidence type="ECO:0000256" key="6">
    <source>
        <dbReference type="ARBA" id="ARBA00022679"/>
    </source>
</evidence>
<dbReference type="GO" id="GO:0016779">
    <property type="term" value="F:nucleotidyltransferase activity"/>
    <property type="evidence" value="ECO:0007669"/>
    <property type="project" value="UniProtKB-KW"/>
</dbReference>
<dbReference type="PANTHER" id="PTHR10339:SF25">
    <property type="entry name" value="SECRETED EXOENZYME S"/>
    <property type="match status" value="1"/>
</dbReference>
<feature type="transmembrane region" description="Helical" evidence="12">
    <location>
        <begin position="301"/>
        <end position="323"/>
    </location>
</feature>
<name>A0A4W6FTI8_LATCA</name>
<evidence type="ECO:0000256" key="11">
    <source>
        <dbReference type="RuleBase" id="RU361228"/>
    </source>
</evidence>
<dbReference type="Gene3D" id="3.90.176.10">
    <property type="entry name" value="Toxin ADP-ribosyltransferase, Chain A, domain 1"/>
    <property type="match status" value="1"/>
</dbReference>
<evidence type="ECO:0000256" key="1">
    <source>
        <dbReference type="ARBA" id="ARBA00004613"/>
    </source>
</evidence>
<comment type="similarity">
    <text evidence="2 11">Belongs to the Arg-specific ADP-ribosyltransferase family.</text>
</comment>
<dbReference type="KEGG" id="lcf:108875756"/>
<accession>A0A4W6FTI8</accession>
<dbReference type="GO" id="GO:0005576">
    <property type="term" value="C:extracellular region"/>
    <property type="evidence" value="ECO:0007669"/>
    <property type="project" value="UniProtKB-SubCell"/>
</dbReference>
<evidence type="ECO:0000313" key="13">
    <source>
        <dbReference type="Ensembl" id="ENSLCAP00010053934.1"/>
    </source>
</evidence>
<reference evidence="15" key="2">
    <citation type="submission" date="2025-04" db="UniProtKB">
        <authorList>
            <consortium name="RefSeq"/>
        </authorList>
    </citation>
    <scope>IDENTIFICATION</scope>
    <source>
        <tissue evidence="15">Brain</tissue>
    </source>
</reference>
<evidence type="ECO:0000313" key="15">
    <source>
        <dbReference type="RefSeq" id="XP_050926672.1"/>
    </source>
</evidence>
<dbReference type="Proteomes" id="UP000694890">
    <property type="component" value="Linkage group LG5"/>
</dbReference>
<organism evidence="13 14">
    <name type="scientific">Lates calcarifer</name>
    <name type="common">Barramundi</name>
    <name type="synonym">Holocentrus calcarifer</name>
    <dbReference type="NCBI Taxonomy" id="8187"/>
    <lineage>
        <taxon>Eukaryota</taxon>
        <taxon>Metazoa</taxon>
        <taxon>Chordata</taxon>
        <taxon>Craniata</taxon>
        <taxon>Vertebrata</taxon>
        <taxon>Euteleostomi</taxon>
        <taxon>Actinopterygii</taxon>
        <taxon>Neopterygii</taxon>
        <taxon>Teleostei</taxon>
        <taxon>Neoteleostei</taxon>
        <taxon>Acanthomorphata</taxon>
        <taxon>Carangaria</taxon>
        <taxon>Carangaria incertae sedis</taxon>
        <taxon>Centropomidae</taxon>
        <taxon>Lates</taxon>
    </lineage>
</organism>
<keyword evidence="9" id="KW-0843">Virulence</keyword>
<reference evidence="14" key="1">
    <citation type="submission" date="2015-09" db="EMBL/GenBank/DDBJ databases">
        <authorList>
            <person name="Sai Rama Sridatta P."/>
        </authorList>
    </citation>
    <scope>NUCLEOTIDE SEQUENCE [LARGE SCALE GENOMIC DNA]</scope>
</reference>
<evidence type="ECO:0000256" key="5">
    <source>
        <dbReference type="ARBA" id="ARBA00022676"/>
    </source>
</evidence>
<dbReference type="InterPro" id="IPR050999">
    <property type="entry name" value="ADP-ribosyltransferase_ARG"/>
</dbReference>
<keyword evidence="12" id="KW-0812">Transmembrane</keyword>
<evidence type="ECO:0000313" key="14">
    <source>
        <dbReference type="Proteomes" id="UP000314980"/>
    </source>
</evidence>
<dbReference type="EC" id="2.4.2.31" evidence="11"/>
<comment type="catalytic activity">
    <reaction evidence="10 11">
        <text>L-arginyl-[protein] + NAD(+) = N(omega)-(ADP-D-ribosyl)-L-arginyl-[protein] + nicotinamide + H(+)</text>
        <dbReference type="Rhea" id="RHEA:19149"/>
        <dbReference type="Rhea" id="RHEA-COMP:10532"/>
        <dbReference type="Rhea" id="RHEA-COMP:15087"/>
        <dbReference type="ChEBI" id="CHEBI:15378"/>
        <dbReference type="ChEBI" id="CHEBI:17154"/>
        <dbReference type="ChEBI" id="CHEBI:29965"/>
        <dbReference type="ChEBI" id="CHEBI:57540"/>
        <dbReference type="ChEBI" id="CHEBI:142554"/>
        <dbReference type="EC" id="2.4.2.31"/>
    </reaction>
</comment>
<evidence type="ECO:0000256" key="10">
    <source>
        <dbReference type="ARBA" id="ARBA00047597"/>
    </source>
</evidence>
<dbReference type="Ensembl" id="ENSLCAT00010055337.1">
    <property type="protein sequence ID" value="ENSLCAP00010053934.1"/>
    <property type="gene ID" value="ENSLCAG00010025108.1"/>
</dbReference>
<proteinExistence type="inferred from homology"/>
<dbReference type="InterPro" id="IPR000768">
    <property type="entry name" value="ART"/>
</dbReference>
<feature type="transmembrane region" description="Helical" evidence="12">
    <location>
        <begin position="42"/>
        <end position="66"/>
    </location>
</feature>
<dbReference type="GO" id="GO:0003950">
    <property type="term" value="F:NAD+ poly-ADP-ribosyltransferase activity"/>
    <property type="evidence" value="ECO:0007669"/>
    <property type="project" value="TreeGrafter"/>
</dbReference>
<keyword evidence="11" id="KW-0520">NAD</keyword>
<protein>
    <recommendedName>
        <fullName evidence="11">NAD(P)(+)--arginine ADP-ribosyltransferase</fullName>
        <ecNumber evidence="11">2.4.2.31</ecNumber>
    </recommendedName>
    <alternativeName>
        <fullName evidence="11">Mono(ADP-ribosyl)transferase</fullName>
    </alternativeName>
</protein>
<dbReference type="PROSITE" id="PS51996">
    <property type="entry name" value="TR_MART"/>
    <property type="match status" value="1"/>
</dbReference>
<dbReference type="SUPFAM" id="SSF56399">
    <property type="entry name" value="ADP-ribosylation"/>
    <property type="match status" value="1"/>
</dbReference>